<dbReference type="AlphaFoldDB" id="A0A6H9YFS2"/>
<protein>
    <recommendedName>
        <fullName evidence="3">HEAT repeat domain-containing protein</fullName>
    </recommendedName>
</protein>
<dbReference type="PROSITE" id="PS50077">
    <property type="entry name" value="HEAT_REPEAT"/>
    <property type="match status" value="1"/>
</dbReference>
<dbReference type="Gene3D" id="1.25.10.10">
    <property type="entry name" value="Leucine-rich Repeat Variant"/>
    <property type="match status" value="1"/>
</dbReference>
<evidence type="ECO:0000313" key="1">
    <source>
        <dbReference type="EMBL" id="KAB2344408.1"/>
    </source>
</evidence>
<dbReference type="Proteomes" id="UP000468735">
    <property type="component" value="Unassembled WGS sequence"/>
</dbReference>
<dbReference type="InterPro" id="IPR011989">
    <property type="entry name" value="ARM-like"/>
</dbReference>
<evidence type="ECO:0008006" key="3">
    <source>
        <dbReference type="Google" id="ProtNLM"/>
    </source>
</evidence>
<accession>A0A6H9YFS2</accession>
<dbReference type="SUPFAM" id="SSF48371">
    <property type="entry name" value="ARM repeat"/>
    <property type="match status" value="1"/>
</dbReference>
<dbReference type="OrthoDB" id="4512558at2"/>
<sequence length="307" mass="33186">MEIEAPELVELVQDPDADVRRGAVWALRTLSPDIVLPLLRDARRTGRGRARRHALTALLAVGGPDALDGHDRAVIRRLIRFKIPAEVPAPMHVCGSWFALPTGDQAAVLDAFGLGDPEPVTMRLGGRAWNHDHHERASPGAEHQGCSRVHVSPVLDGWTLVFGAPSDDHHRIGPGGDVAYEERLRDTMLARAAALSLRFGTVHWYGTGCGDGWTAWIVAANGEIQRYYDAFDPDDQIGRPQPAEEGLLLPHEHVPPDGEVCDARTVAARASVDPGALGPHTRVEGHGVLALTVCGREHGHPRGVLEV</sequence>
<comment type="caution">
    <text evidence="1">The sequence shown here is derived from an EMBL/GenBank/DDBJ whole genome shotgun (WGS) entry which is preliminary data.</text>
</comment>
<dbReference type="InterPro" id="IPR016024">
    <property type="entry name" value="ARM-type_fold"/>
</dbReference>
<dbReference type="Pfam" id="PF13646">
    <property type="entry name" value="HEAT_2"/>
    <property type="match status" value="1"/>
</dbReference>
<evidence type="ECO:0000313" key="2">
    <source>
        <dbReference type="Proteomes" id="UP000468735"/>
    </source>
</evidence>
<dbReference type="EMBL" id="WBMT01000016">
    <property type="protein sequence ID" value="KAB2344408.1"/>
    <property type="molecule type" value="Genomic_DNA"/>
</dbReference>
<proteinExistence type="predicted"/>
<dbReference type="InterPro" id="IPR021133">
    <property type="entry name" value="HEAT_type_2"/>
</dbReference>
<keyword evidence="2" id="KW-1185">Reference proteome</keyword>
<organism evidence="1 2">
    <name type="scientific">Actinomadura rudentiformis</name>
    <dbReference type="NCBI Taxonomy" id="359158"/>
    <lineage>
        <taxon>Bacteria</taxon>
        <taxon>Bacillati</taxon>
        <taxon>Actinomycetota</taxon>
        <taxon>Actinomycetes</taxon>
        <taxon>Streptosporangiales</taxon>
        <taxon>Thermomonosporaceae</taxon>
        <taxon>Actinomadura</taxon>
    </lineage>
</organism>
<name>A0A6H9YFS2_9ACTN</name>
<dbReference type="RefSeq" id="WP_151565435.1">
    <property type="nucleotide sequence ID" value="NZ_WBMT01000016.1"/>
</dbReference>
<gene>
    <name evidence="1" type="ORF">F8566_31235</name>
</gene>
<reference evidence="1 2" key="1">
    <citation type="submission" date="2019-09" db="EMBL/GenBank/DDBJ databases">
        <title>Actinomadura physcomitrii sp. nov., a novel actinomycete isolated from moss [Physcomitrium sphaericum (Ludw) Fuernr].</title>
        <authorList>
            <person name="Zhuang X."/>
            <person name="Liu C."/>
        </authorList>
    </citation>
    <scope>NUCLEOTIDE SEQUENCE [LARGE SCALE GENOMIC DNA]</scope>
    <source>
        <strain evidence="1 2">HMC1</strain>
    </source>
</reference>